<sequence>MRLINTKTYAFEEFIGRNIPKYAILSHTWEEEEVSFADVTSNPRYKEKKGWNKIDMTCQLALTQGYQYAWVDTCCIDKSSSAELTEAINSMFRWYQRAEFCYVFLSDMPTPGEGEPIKSLGDCRWFTRGWTLQELIAPRLVVFLDQTWNWYGDKISLGDELATITGISPFILNHRESLSAVSVAQKMSWAASRETTRIEDTAYCLLGIFDVNMPLLYGEEDKAFRRLQEEIIKTTPDMSIFAWRLPESSLPDPSTSYTTVSGLLADSPRYFTGCGTVARVRMQSDSREFTITHRGVKIQGRDILVKHLNHGNVEYRYILPLNCGAEVINGPYVERQPIGILLRKSDREEFVRGDPMNWVYLADDDTMWVWADERPEVSSGLRYILTSLPNDNASTEDRKFFAPESGTLQYRGLTYLQITQPSWALLERAWPLGFFDLQEQLFFCTHREEVREVFAIVEFKLDFGTEPFDVSGPGIGQLKLAFIFLAIGQYPQSLGTMIFDFGLIDVEKYAAALQGLGDLRGPGRRGLRHRLRHSGIPKLSADIIELADSDQVVLLSFTPVPVFNPYDKSSSPYHKVTFHAEHYHKDKVPWFRIKQGEW</sequence>
<dbReference type="EMBL" id="JAULSV010000001">
    <property type="protein sequence ID" value="KAK0658061.1"/>
    <property type="molecule type" value="Genomic_DNA"/>
</dbReference>
<reference evidence="3" key="1">
    <citation type="submission" date="2023-06" db="EMBL/GenBank/DDBJ databases">
        <title>Genome-scale phylogeny and comparative genomics of the fungal order Sordariales.</title>
        <authorList>
            <consortium name="Lawrence Berkeley National Laboratory"/>
            <person name="Hensen N."/>
            <person name="Bonometti L."/>
            <person name="Westerberg I."/>
            <person name="Brannstrom I.O."/>
            <person name="Guillou S."/>
            <person name="Cros-Aarteil S."/>
            <person name="Calhoun S."/>
            <person name="Haridas S."/>
            <person name="Kuo A."/>
            <person name="Mondo S."/>
            <person name="Pangilinan J."/>
            <person name="Riley R."/>
            <person name="Labutti K."/>
            <person name="Andreopoulos B."/>
            <person name="Lipzen A."/>
            <person name="Chen C."/>
            <person name="Yanf M."/>
            <person name="Daum C."/>
            <person name="Ng V."/>
            <person name="Clum A."/>
            <person name="Steindorff A."/>
            <person name="Ohm R."/>
            <person name="Martin F."/>
            <person name="Silar P."/>
            <person name="Natvig D."/>
            <person name="Lalanne C."/>
            <person name="Gautier V."/>
            <person name="Ament-Velasquez S.L."/>
            <person name="Kruys A."/>
            <person name="Hutchinson M.I."/>
            <person name="Powell A.J."/>
            <person name="Barry K."/>
            <person name="Miller A.N."/>
            <person name="Grigoriev I.V."/>
            <person name="Debuchy R."/>
            <person name="Gladieux P."/>
            <person name="Thoren M.H."/>
            <person name="Johannesson H."/>
        </authorList>
    </citation>
    <scope>NUCLEOTIDE SEQUENCE</scope>
    <source>
        <strain evidence="3">SMH2532-1</strain>
    </source>
</reference>
<protein>
    <submittedName>
        <fullName evidence="3">Heterokaryon incompatibility protein-domain-containing protein</fullName>
    </submittedName>
</protein>
<dbReference type="PANTHER" id="PTHR10622:SF12">
    <property type="entry name" value="HET DOMAIN-CONTAINING PROTEIN"/>
    <property type="match status" value="1"/>
</dbReference>
<dbReference type="Pfam" id="PF06985">
    <property type="entry name" value="HET"/>
    <property type="match status" value="1"/>
</dbReference>
<dbReference type="PANTHER" id="PTHR10622">
    <property type="entry name" value="HET DOMAIN-CONTAINING PROTEIN"/>
    <property type="match status" value="1"/>
</dbReference>
<evidence type="ECO:0000259" key="1">
    <source>
        <dbReference type="Pfam" id="PF06985"/>
    </source>
</evidence>
<dbReference type="Proteomes" id="UP001174936">
    <property type="component" value="Unassembled WGS sequence"/>
</dbReference>
<feature type="domain" description="DUF8212" evidence="2">
    <location>
        <begin position="222"/>
        <end position="289"/>
    </location>
</feature>
<feature type="domain" description="Heterokaryon incompatibility" evidence="1">
    <location>
        <begin position="22"/>
        <end position="107"/>
    </location>
</feature>
<dbReference type="AlphaFoldDB" id="A0AA39YU74"/>
<keyword evidence="4" id="KW-1185">Reference proteome</keyword>
<dbReference type="InterPro" id="IPR010730">
    <property type="entry name" value="HET"/>
</dbReference>
<name>A0AA39YU74_9PEZI</name>
<proteinExistence type="predicted"/>
<gene>
    <name evidence="3" type="ORF">B0T16DRAFT_71688</name>
</gene>
<evidence type="ECO:0000259" key="2">
    <source>
        <dbReference type="Pfam" id="PF26640"/>
    </source>
</evidence>
<organism evidence="3 4">
    <name type="scientific">Cercophora newfieldiana</name>
    <dbReference type="NCBI Taxonomy" id="92897"/>
    <lineage>
        <taxon>Eukaryota</taxon>
        <taxon>Fungi</taxon>
        <taxon>Dikarya</taxon>
        <taxon>Ascomycota</taxon>
        <taxon>Pezizomycotina</taxon>
        <taxon>Sordariomycetes</taxon>
        <taxon>Sordariomycetidae</taxon>
        <taxon>Sordariales</taxon>
        <taxon>Lasiosphaeriaceae</taxon>
        <taxon>Cercophora</taxon>
    </lineage>
</organism>
<evidence type="ECO:0000313" key="3">
    <source>
        <dbReference type="EMBL" id="KAK0658061.1"/>
    </source>
</evidence>
<comment type="caution">
    <text evidence="3">The sequence shown here is derived from an EMBL/GenBank/DDBJ whole genome shotgun (WGS) entry which is preliminary data.</text>
</comment>
<accession>A0AA39YU74</accession>
<dbReference type="InterPro" id="IPR058525">
    <property type="entry name" value="DUF8212"/>
</dbReference>
<evidence type="ECO:0000313" key="4">
    <source>
        <dbReference type="Proteomes" id="UP001174936"/>
    </source>
</evidence>
<dbReference type="Pfam" id="PF26640">
    <property type="entry name" value="DUF8212"/>
    <property type="match status" value="1"/>
</dbReference>